<keyword evidence="2" id="KW-1185">Reference proteome</keyword>
<protein>
    <submittedName>
        <fullName evidence="1">Uncharacterized protein</fullName>
    </submittedName>
</protein>
<gene>
    <name evidence="1" type="ORF">DCCM_2197</name>
</gene>
<comment type="caution">
    <text evidence="1">The sequence shown here is derived from an EMBL/GenBank/DDBJ whole genome shotgun (WGS) entry which is preliminary data.</text>
</comment>
<evidence type="ECO:0000313" key="2">
    <source>
        <dbReference type="Proteomes" id="UP000239549"/>
    </source>
</evidence>
<dbReference type="AlphaFoldDB" id="A0A2L2XAI6"/>
<sequence length="43" mass="4775">MGSGNPESIENTQGGCGGAFFYFQKRFDCQTNLSVLLFQLKIK</sequence>
<reference evidence="2" key="1">
    <citation type="submission" date="2018-02" db="EMBL/GenBank/DDBJ databases">
        <title>Genome sequence of Desulfocucumis palustris strain NAW-5.</title>
        <authorList>
            <person name="Watanabe M."/>
            <person name="Kojima H."/>
            <person name="Fukui M."/>
        </authorList>
    </citation>
    <scope>NUCLEOTIDE SEQUENCE [LARGE SCALE GENOMIC DNA]</scope>
    <source>
        <strain evidence="2">NAW-5</strain>
    </source>
</reference>
<accession>A0A2L2XAI6</accession>
<dbReference type="EMBL" id="BFAV01000073">
    <property type="protein sequence ID" value="GBF33100.1"/>
    <property type="molecule type" value="Genomic_DNA"/>
</dbReference>
<organism evidence="1 2">
    <name type="scientific">Desulfocucumis palustris</name>
    <dbReference type="NCBI Taxonomy" id="1898651"/>
    <lineage>
        <taxon>Bacteria</taxon>
        <taxon>Bacillati</taxon>
        <taxon>Bacillota</taxon>
        <taxon>Clostridia</taxon>
        <taxon>Eubacteriales</taxon>
        <taxon>Desulfocucumaceae</taxon>
        <taxon>Desulfocucumis</taxon>
    </lineage>
</organism>
<proteinExistence type="predicted"/>
<dbReference type="Proteomes" id="UP000239549">
    <property type="component" value="Unassembled WGS sequence"/>
</dbReference>
<name>A0A2L2XAI6_9FIRM</name>
<evidence type="ECO:0000313" key="1">
    <source>
        <dbReference type="EMBL" id="GBF33100.1"/>
    </source>
</evidence>